<feature type="transmembrane region" description="Helical" evidence="6">
    <location>
        <begin position="223"/>
        <end position="244"/>
    </location>
</feature>
<gene>
    <name evidence="7" type="ORF">NMOB1V02_LOCUS3527</name>
</gene>
<comment type="subcellular location">
    <subcellularLocation>
        <location evidence="1 6">Membrane</location>
        <topology evidence="1 6">Multi-pass membrane protein</topology>
    </subcellularLocation>
</comment>
<feature type="transmembrane region" description="Helical" evidence="6">
    <location>
        <begin position="62"/>
        <end position="85"/>
    </location>
</feature>
<evidence type="ECO:0000313" key="7">
    <source>
        <dbReference type="EMBL" id="CAD7275738.1"/>
    </source>
</evidence>
<reference evidence="7" key="1">
    <citation type="submission" date="2020-11" db="EMBL/GenBank/DDBJ databases">
        <authorList>
            <person name="Tran Van P."/>
        </authorList>
    </citation>
    <scope>NUCLEOTIDE SEQUENCE</scope>
</reference>
<evidence type="ECO:0000256" key="6">
    <source>
        <dbReference type="RuleBase" id="RU361218"/>
    </source>
</evidence>
<comment type="similarity">
    <text evidence="2 6">Belongs to the tetraspanin (TM4SF) family.</text>
</comment>
<evidence type="ECO:0000256" key="2">
    <source>
        <dbReference type="ARBA" id="ARBA00006840"/>
    </source>
</evidence>
<dbReference type="SUPFAM" id="SSF48652">
    <property type="entry name" value="Tetraspanin"/>
    <property type="match status" value="1"/>
</dbReference>
<name>A0A7R9BKX2_9CRUS</name>
<accession>A0A7R9BKX2</accession>
<sequence length="253" mass="28785">MVYQKPKEEGTCSVPFLKYVLFLYNFVFLFLSAGAVIGFGVFTIMTKHEFVHLIESRTYPSIAYLLISSGILVVIVAVIGCSGVLREDRRLLLTYIFLLMVSLMLSMLAALLAFIYSGQAHLDLTMSLNNTMMRDYGLDSDRTASIDQLQRTFHCCGAGKFEDWQYSEWRKSGLAERNLVPDSCCRTETLHCGIRDHPSNVYYDDCAYAYQKNIQEHLVIHRAVGSGFGLIQMAGILLSCGLYVKLREFYYNY</sequence>
<dbReference type="PRINTS" id="PR00259">
    <property type="entry name" value="TMFOUR"/>
</dbReference>
<dbReference type="EMBL" id="CAJPEX010000471">
    <property type="protein sequence ID" value="CAG0915890.1"/>
    <property type="molecule type" value="Genomic_DNA"/>
</dbReference>
<dbReference type="EMBL" id="OA882508">
    <property type="protein sequence ID" value="CAD7275738.1"/>
    <property type="molecule type" value="Genomic_DNA"/>
</dbReference>
<dbReference type="InterPro" id="IPR000301">
    <property type="entry name" value="Tetraspanin_animals"/>
</dbReference>
<keyword evidence="8" id="KW-1185">Reference proteome</keyword>
<evidence type="ECO:0000256" key="5">
    <source>
        <dbReference type="ARBA" id="ARBA00023136"/>
    </source>
</evidence>
<dbReference type="OrthoDB" id="9993879at2759"/>
<dbReference type="GO" id="GO:0005886">
    <property type="term" value="C:plasma membrane"/>
    <property type="evidence" value="ECO:0007669"/>
    <property type="project" value="TreeGrafter"/>
</dbReference>
<evidence type="ECO:0000256" key="4">
    <source>
        <dbReference type="ARBA" id="ARBA00022989"/>
    </source>
</evidence>
<keyword evidence="3 6" id="KW-0812">Transmembrane</keyword>
<protein>
    <recommendedName>
        <fullName evidence="6">Tetraspanin</fullName>
    </recommendedName>
</protein>
<dbReference type="PIRSF" id="PIRSF002419">
    <property type="entry name" value="Tetraspanin"/>
    <property type="match status" value="1"/>
</dbReference>
<evidence type="ECO:0000313" key="8">
    <source>
        <dbReference type="Proteomes" id="UP000678499"/>
    </source>
</evidence>
<organism evidence="7">
    <name type="scientific">Notodromas monacha</name>
    <dbReference type="NCBI Taxonomy" id="399045"/>
    <lineage>
        <taxon>Eukaryota</taxon>
        <taxon>Metazoa</taxon>
        <taxon>Ecdysozoa</taxon>
        <taxon>Arthropoda</taxon>
        <taxon>Crustacea</taxon>
        <taxon>Oligostraca</taxon>
        <taxon>Ostracoda</taxon>
        <taxon>Podocopa</taxon>
        <taxon>Podocopida</taxon>
        <taxon>Cypridocopina</taxon>
        <taxon>Cypridoidea</taxon>
        <taxon>Cyprididae</taxon>
        <taxon>Notodromas</taxon>
    </lineage>
</organism>
<dbReference type="Proteomes" id="UP000678499">
    <property type="component" value="Unassembled WGS sequence"/>
</dbReference>
<dbReference type="InterPro" id="IPR008952">
    <property type="entry name" value="Tetraspanin_EC2_sf"/>
</dbReference>
<keyword evidence="4 6" id="KW-1133">Transmembrane helix</keyword>
<dbReference type="Pfam" id="PF00335">
    <property type="entry name" value="Tetraspanin"/>
    <property type="match status" value="1"/>
</dbReference>
<dbReference type="Gene3D" id="1.10.1450.10">
    <property type="entry name" value="Tetraspanin"/>
    <property type="match status" value="1"/>
</dbReference>
<feature type="transmembrane region" description="Helical" evidence="6">
    <location>
        <begin position="21"/>
        <end position="42"/>
    </location>
</feature>
<evidence type="ECO:0000256" key="3">
    <source>
        <dbReference type="ARBA" id="ARBA00022692"/>
    </source>
</evidence>
<dbReference type="AlphaFoldDB" id="A0A7R9BKX2"/>
<dbReference type="PANTHER" id="PTHR19282:SF544">
    <property type="entry name" value="TETRASPANIN"/>
    <property type="match status" value="1"/>
</dbReference>
<keyword evidence="5 6" id="KW-0472">Membrane</keyword>
<dbReference type="InterPro" id="IPR018499">
    <property type="entry name" value="Tetraspanin/Peripherin"/>
</dbReference>
<dbReference type="CDD" id="cd03155">
    <property type="entry name" value="CD151_like_LEL"/>
    <property type="match status" value="1"/>
</dbReference>
<feature type="transmembrane region" description="Helical" evidence="6">
    <location>
        <begin position="92"/>
        <end position="116"/>
    </location>
</feature>
<proteinExistence type="inferred from homology"/>
<evidence type="ECO:0000256" key="1">
    <source>
        <dbReference type="ARBA" id="ARBA00004141"/>
    </source>
</evidence>
<dbReference type="PANTHER" id="PTHR19282">
    <property type="entry name" value="TETRASPANIN"/>
    <property type="match status" value="1"/>
</dbReference>